<protein>
    <submittedName>
        <fullName evidence="1">Serine/threonine protein phosphatase</fullName>
    </submittedName>
</protein>
<dbReference type="SUPFAM" id="SSF56300">
    <property type="entry name" value="Metallo-dependent phosphatases"/>
    <property type="match status" value="1"/>
</dbReference>
<dbReference type="Proteomes" id="UP000010448">
    <property type="component" value="Unassembled WGS sequence"/>
</dbReference>
<gene>
    <name evidence="1" type="ORF">CSV86_022860</name>
</gene>
<dbReference type="AlphaFoldDB" id="L1M828"/>
<dbReference type="PANTHER" id="PTHR43143:SF5">
    <property type="entry name" value="SECRETED PROTEIN"/>
    <property type="match status" value="1"/>
</dbReference>
<comment type="caution">
    <text evidence="1">The sequence shown here is derived from an EMBL/GenBank/DDBJ whole genome shotgun (WGS) entry which is preliminary data.</text>
</comment>
<dbReference type="InterPro" id="IPR029052">
    <property type="entry name" value="Metallo-depent_PP-like"/>
</dbReference>
<reference evidence="1 2" key="1">
    <citation type="journal article" date="2013" name="Genome Announc.">
        <title>Genome Sequence of Naphthalene-Degrading Soil Bacterium Pseudomonas putida CSV86.</title>
        <authorList>
            <person name="Phale P.S."/>
            <person name="Paliwal V."/>
            <person name="Raju S.C."/>
            <person name="Modak A."/>
            <person name="Purohit H.J."/>
        </authorList>
    </citation>
    <scope>NUCLEOTIDE SEQUENCE [LARGE SCALE GENOMIC DNA]</scope>
    <source>
        <strain evidence="1 2">CSV86</strain>
    </source>
</reference>
<dbReference type="PANTHER" id="PTHR43143">
    <property type="entry name" value="METALLOPHOSPHOESTERASE, CALCINEURIN SUPERFAMILY"/>
    <property type="match status" value="1"/>
</dbReference>
<proteinExistence type="predicted"/>
<keyword evidence="2" id="KW-1185">Reference proteome</keyword>
<dbReference type="eggNOG" id="COG1409">
    <property type="taxonomic scope" value="Bacteria"/>
</dbReference>
<organism evidence="1 2">
    <name type="scientific">Pseudomonas bharatica CSV86</name>
    <dbReference type="NCBI Taxonomy" id="1005395"/>
    <lineage>
        <taxon>Bacteria</taxon>
        <taxon>Pseudomonadati</taxon>
        <taxon>Pseudomonadota</taxon>
        <taxon>Gammaproteobacteria</taxon>
        <taxon>Pseudomonadales</taxon>
        <taxon>Pseudomonadaceae</taxon>
        <taxon>Pseudomonas</taxon>
        <taxon>Pseudomonas bharatica</taxon>
    </lineage>
</organism>
<sequence>MSKIAPRKNTQFTVAVVPDTQNYSNHRHQRELGFPLNTREMLWDMMQHISRNSVKNGGSIAFATGLGDMWQHPISQDIDDEHAARGDKAVANPLIEGLIPASPEYVLDIEIPAVKMAYKILDGQLPFSVVPGNHDHDHLWTDANHPPRPDAHLGDSKVYGVGGLHIGQLTNWIATFGADTPFFRDKPWYVSSYRGGANSAQVFNGGGYRFLHLGLEMSPHTDVIEWAESVLAKYKGLPTIISIHEFIDGEGNRESLDCLDLSRLDPDRHNPQRLWDRFVSRHDQIFAVLNGHFHGCRHRIDSNQFGHPVYQFLTNYQTRKQSVTGSVPDAHSPRPTPSILDGIGDGWIRMMEFDLAADQPRLRLRAYSTYFKAYSTELPHYASWYASEHPDLSPEAFAALDDFELALDGFHDRFTLARINTPTPTSSCLTAEV</sequence>
<evidence type="ECO:0000313" key="2">
    <source>
        <dbReference type="Proteomes" id="UP000010448"/>
    </source>
</evidence>
<dbReference type="EMBL" id="AMWJ02000002">
    <property type="protein sequence ID" value="NNJ17816.1"/>
    <property type="molecule type" value="Genomic_DNA"/>
</dbReference>
<name>L1M828_9PSED</name>
<dbReference type="Gene3D" id="3.60.21.10">
    <property type="match status" value="1"/>
</dbReference>
<dbReference type="InterPro" id="IPR051918">
    <property type="entry name" value="STPP_CPPED1"/>
</dbReference>
<dbReference type="RefSeq" id="WP_009394376.1">
    <property type="nucleotide sequence ID" value="NZ_AMWJ02000002.1"/>
</dbReference>
<accession>L1M828</accession>
<evidence type="ECO:0000313" key="1">
    <source>
        <dbReference type="EMBL" id="NNJ17816.1"/>
    </source>
</evidence>
<dbReference type="OrthoDB" id="9773411at2"/>